<protein>
    <submittedName>
        <fullName evidence="3">Uncharacterized protein family UPF0029, Impact, N-terminal protein</fullName>
    </submittedName>
</protein>
<dbReference type="OrthoDB" id="9813771at2"/>
<name>F2I9M3_FLUTR</name>
<dbReference type="InterPro" id="IPR023582">
    <property type="entry name" value="Impact"/>
</dbReference>
<keyword evidence="4" id="KW-1185">Reference proteome</keyword>
<dbReference type="Pfam" id="PF01205">
    <property type="entry name" value="Impact_N"/>
    <property type="match status" value="1"/>
</dbReference>
<dbReference type="Gene3D" id="3.30.230.30">
    <property type="entry name" value="Impact, N-terminal domain"/>
    <property type="match status" value="1"/>
</dbReference>
<dbReference type="HOGENOM" id="CLU_083552_1_0_10"/>
<dbReference type="AlphaFoldDB" id="F2I9M3"/>
<dbReference type="EMBL" id="CP002542">
    <property type="protein sequence ID" value="AEA42016.1"/>
    <property type="molecule type" value="Genomic_DNA"/>
</dbReference>
<dbReference type="PANTHER" id="PTHR16301:SF20">
    <property type="entry name" value="IMPACT FAMILY MEMBER YIGZ"/>
    <property type="match status" value="1"/>
</dbReference>
<dbReference type="KEGG" id="fte:Fluta_0006"/>
<organism evidence="3 4">
    <name type="scientific">Fluviicola taffensis (strain DSM 16823 / NCIMB 13979 / RW262)</name>
    <dbReference type="NCBI Taxonomy" id="755732"/>
    <lineage>
        <taxon>Bacteria</taxon>
        <taxon>Pseudomonadati</taxon>
        <taxon>Bacteroidota</taxon>
        <taxon>Flavobacteriia</taxon>
        <taxon>Flavobacteriales</taxon>
        <taxon>Crocinitomicaceae</taxon>
        <taxon>Fluviicola</taxon>
    </lineage>
</organism>
<sequence>MQGSKFKTISELSEGFYKEKGSKFLAFAFPCKTEEEIKEHIQRLRKEHYQAVHVCSAFRLGSDKKRYRASDDGEPSNSAGAPILGQIQSFDLTNILIAVVRYYGGVNLGVGGLINAYRTASKEALENATIIDQEDEALITLLYKYNEMPQVMSVLKNSTAKIIEQDFQLSCKLSIHVPVSELKIMEQIAELNLLLPEENHITIENHGIIQ</sequence>
<comment type="similarity">
    <text evidence="1">Belongs to the IMPACT family.</text>
</comment>
<proteinExistence type="inferred from homology"/>
<reference evidence="4" key="2">
    <citation type="submission" date="2011-02" db="EMBL/GenBank/DDBJ databases">
        <title>The complete genome of Fluviicola taffensis DSM 16823.</title>
        <authorList>
            <consortium name="US DOE Joint Genome Institute (JGI-PGF)"/>
            <person name="Lucas S."/>
            <person name="Copeland A."/>
            <person name="Lapidus A."/>
            <person name="Bruce D."/>
            <person name="Goodwin L."/>
            <person name="Pitluck S."/>
            <person name="Kyrpides N."/>
            <person name="Mavromatis K."/>
            <person name="Ivanova N."/>
            <person name="Mikhailova N."/>
            <person name="Pagani I."/>
            <person name="Chertkov O."/>
            <person name="Detter J.C."/>
            <person name="Han C."/>
            <person name="Tapia R."/>
            <person name="Land M."/>
            <person name="Hauser L."/>
            <person name="Markowitz V."/>
            <person name="Cheng J.-F."/>
            <person name="Hugenholtz P."/>
            <person name="Woyke T."/>
            <person name="Wu D."/>
            <person name="Tindall B."/>
            <person name="Pomrenke H.G."/>
            <person name="Brambilla E."/>
            <person name="Klenk H.-P."/>
            <person name="Eisen J.A."/>
        </authorList>
    </citation>
    <scope>NUCLEOTIDE SEQUENCE [LARGE SCALE GENOMIC DNA]</scope>
    <source>
        <strain evidence="4">DSM 16823 / RW262 / RW262</strain>
    </source>
</reference>
<dbReference type="InterPro" id="IPR001498">
    <property type="entry name" value="Impact_N"/>
</dbReference>
<dbReference type="InterPro" id="IPR036956">
    <property type="entry name" value="Impact_N_sf"/>
</dbReference>
<gene>
    <name evidence="3" type="ordered locus">Fluta_0006</name>
</gene>
<dbReference type="SUPFAM" id="SSF54211">
    <property type="entry name" value="Ribosomal protein S5 domain 2-like"/>
    <property type="match status" value="1"/>
</dbReference>
<dbReference type="GO" id="GO:0006446">
    <property type="term" value="P:regulation of translational initiation"/>
    <property type="evidence" value="ECO:0007669"/>
    <property type="project" value="TreeGrafter"/>
</dbReference>
<reference evidence="3 4" key="1">
    <citation type="journal article" date="2011" name="Stand. Genomic Sci.">
        <title>Complete genome sequence of the gliding freshwater bacterium Fluviicola taffensis type strain (RW262).</title>
        <authorList>
            <person name="Woyke T."/>
            <person name="Chertkov O."/>
            <person name="Lapidus A."/>
            <person name="Nolan M."/>
            <person name="Lucas S."/>
            <person name="Del Rio T.G."/>
            <person name="Tice H."/>
            <person name="Cheng J.F."/>
            <person name="Tapia R."/>
            <person name="Han C."/>
            <person name="Goodwin L."/>
            <person name="Pitluck S."/>
            <person name="Liolios K."/>
            <person name="Pagani I."/>
            <person name="Ivanova N."/>
            <person name="Huntemann M."/>
            <person name="Mavromatis K."/>
            <person name="Mikhailova N."/>
            <person name="Pati A."/>
            <person name="Chen A."/>
            <person name="Palaniappan K."/>
            <person name="Land M."/>
            <person name="Hauser L."/>
            <person name="Brambilla E.M."/>
            <person name="Rohde M."/>
            <person name="Mwirichia R."/>
            <person name="Sikorski J."/>
            <person name="Tindall B.J."/>
            <person name="Goker M."/>
            <person name="Bristow J."/>
            <person name="Eisen J.A."/>
            <person name="Markowitz V."/>
            <person name="Hugenholtz P."/>
            <person name="Klenk H.P."/>
            <person name="Kyrpides N.C."/>
        </authorList>
    </citation>
    <scope>NUCLEOTIDE SEQUENCE [LARGE SCALE GENOMIC DNA]</scope>
    <source>
        <strain evidence="4">DSM 16823 / RW262 / RW262</strain>
    </source>
</reference>
<evidence type="ECO:0000313" key="4">
    <source>
        <dbReference type="Proteomes" id="UP000007463"/>
    </source>
</evidence>
<accession>F2I9M3</accession>
<dbReference type="GO" id="GO:0005737">
    <property type="term" value="C:cytoplasm"/>
    <property type="evidence" value="ECO:0007669"/>
    <property type="project" value="TreeGrafter"/>
</dbReference>
<evidence type="ECO:0000259" key="2">
    <source>
        <dbReference type="Pfam" id="PF01205"/>
    </source>
</evidence>
<dbReference type="Proteomes" id="UP000007463">
    <property type="component" value="Chromosome"/>
</dbReference>
<evidence type="ECO:0000313" key="3">
    <source>
        <dbReference type="EMBL" id="AEA42016.1"/>
    </source>
</evidence>
<dbReference type="RefSeq" id="WP_013684790.1">
    <property type="nucleotide sequence ID" value="NC_015321.1"/>
</dbReference>
<feature type="domain" description="Impact N-terminal" evidence="2">
    <location>
        <begin position="20"/>
        <end position="125"/>
    </location>
</feature>
<dbReference type="InterPro" id="IPR020568">
    <property type="entry name" value="Ribosomal_Su5_D2-typ_SF"/>
</dbReference>
<dbReference type="PANTHER" id="PTHR16301">
    <property type="entry name" value="IMPACT-RELATED"/>
    <property type="match status" value="1"/>
</dbReference>
<dbReference type="eggNOG" id="COG1739">
    <property type="taxonomic scope" value="Bacteria"/>
</dbReference>
<evidence type="ECO:0000256" key="1">
    <source>
        <dbReference type="ARBA" id="ARBA00007665"/>
    </source>
</evidence>
<dbReference type="STRING" id="755732.Fluta_0006"/>